<dbReference type="PANTHER" id="PTHR24123">
    <property type="entry name" value="ANKYRIN REPEAT-CONTAINING"/>
    <property type="match status" value="1"/>
</dbReference>
<evidence type="ECO:0000313" key="4">
    <source>
        <dbReference type="EMBL" id="RPA72704.1"/>
    </source>
</evidence>
<dbReference type="PROSITE" id="PS50088">
    <property type="entry name" value="ANK_REPEAT"/>
    <property type="match status" value="1"/>
</dbReference>
<organism evidence="4 5">
    <name type="scientific">Ascobolus immersus RN42</name>
    <dbReference type="NCBI Taxonomy" id="1160509"/>
    <lineage>
        <taxon>Eukaryota</taxon>
        <taxon>Fungi</taxon>
        <taxon>Dikarya</taxon>
        <taxon>Ascomycota</taxon>
        <taxon>Pezizomycotina</taxon>
        <taxon>Pezizomycetes</taxon>
        <taxon>Pezizales</taxon>
        <taxon>Ascobolaceae</taxon>
        <taxon>Ascobolus</taxon>
    </lineage>
</organism>
<keyword evidence="1" id="KW-0677">Repeat</keyword>
<dbReference type="PANTHER" id="PTHR24123:SF33">
    <property type="entry name" value="PROTEIN HOS4"/>
    <property type="match status" value="1"/>
</dbReference>
<dbReference type="Pfam" id="PF00023">
    <property type="entry name" value="Ank"/>
    <property type="match status" value="1"/>
</dbReference>
<dbReference type="InterPro" id="IPR036770">
    <property type="entry name" value="Ankyrin_rpt-contain_sf"/>
</dbReference>
<feature type="repeat" description="ANK" evidence="3">
    <location>
        <begin position="169"/>
        <end position="201"/>
    </location>
</feature>
<dbReference type="AlphaFoldDB" id="A0A3N4HSR0"/>
<dbReference type="SUPFAM" id="SSF48403">
    <property type="entry name" value="Ankyrin repeat"/>
    <property type="match status" value="1"/>
</dbReference>
<keyword evidence="5" id="KW-1185">Reference proteome</keyword>
<dbReference type="EMBL" id="ML119850">
    <property type="protein sequence ID" value="RPA72704.1"/>
    <property type="molecule type" value="Genomic_DNA"/>
</dbReference>
<dbReference type="Gene3D" id="1.25.40.20">
    <property type="entry name" value="Ankyrin repeat-containing domain"/>
    <property type="match status" value="2"/>
</dbReference>
<dbReference type="SMART" id="SM00248">
    <property type="entry name" value="ANK"/>
    <property type="match status" value="4"/>
</dbReference>
<proteinExistence type="predicted"/>
<dbReference type="InterPro" id="IPR002110">
    <property type="entry name" value="Ankyrin_rpt"/>
</dbReference>
<dbReference type="Proteomes" id="UP000275078">
    <property type="component" value="Unassembled WGS sequence"/>
</dbReference>
<evidence type="ECO:0000256" key="1">
    <source>
        <dbReference type="ARBA" id="ARBA00022737"/>
    </source>
</evidence>
<reference evidence="4 5" key="1">
    <citation type="journal article" date="2018" name="Nat. Ecol. Evol.">
        <title>Pezizomycetes genomes reveal the molecular basis of ectomycorrhizal truffle lifestyle.</title>
        <authorList>
            <person name="Murat C."/>
            <person name="Payen T."/>
            <person name="Noel B."/>
            <person name="Kuo A."/>
            <person name="Morin E."/>
            <person name="Chen J."/>
            <person name="Kohler A."/>
            <person name="Krizsan K."/>
            <person name="Balestrini R."/>
            <person name="Da Silva C."/>
            <person name="Montanini B."/>
            <person name="Hainaut M."/>
            <person name="Levati E."/>
            <person name="Barry K.W."/>
            <person name="Belfiori B."/>
            <person name="Cichocki N."/>
            <person name="Clum A."/>
            <person name="Dockter R.B."/>
            <person name="Fauchery L."/>
            <person name="Guy J."/>
            <person name="Iotti M."/>
            <person name="Le Tacon F."/>
            <person name="Lindquist E.A."/>
            <person name="Lipzen A."/>
            <person name="Malagnac F."/>
            <person name="Mello A."/>
            <person name="Molinier V."/>
            <person name="Miyauchi S."/>
            <person name="Poulain J."/>
            <person name="Riccioni C."/>
            <person name="Rubini A."/>
            <person name="Sitrit Y."/>
            <person name="Splivallo R."/>
            <person name="Traeger S."/>
            <person name="Wang M."/>
            <person name="Zifcakova L."/>
            <person name="Wipf D."/>
            <person name="Zambonelli A."/>
            <person name="Paolocci F."/>
            <person name="Nowrousian M."/>
            <person name="Ottonello S."/>
            <person name="Baldrian P."/>
            <person name="Spatafora J.W."/>
            <person name="Henrissat B."/>
            <person name="Nagy L.G."/>
            <person name="Aury J.M."/>
            <person name="Wincker P."/>
            <person name="Grigoriev I.V."/>
            <person name="Bonfante P."/>
            <person name="Martin F.M."/>
        </authorList>
    </citation>
    <scope>NUCLEOTIDE SEQUENCE [LARGE SCALE GENOMIC DNA]</scope>
    <source>
        <strain evidence="4 5">RN42</strain>
    </source>
</reference>
<dbReference type="STRING" id="1160509.A0A3N4HSR0"/>
<gene>
    <name evidence="4" type="ORF">BJ508DRAFT_381424</name>
</gene>
<keyword evidence="2 3" id="KW-0040">ANK repeat</keyword>
<dbReference type="InterPro" id="IPR051165">
    <property type="entry name" value="Multifunctional_ANK_Repeat"/>
</dbReference>
<protein>
    <submittedName>
        <fullName evidence="4">Ankyrin</fullName>
    </submittedName>
</protein>
<dbReference type="PROSITE" id="PS50297">
    <property type="entry name" value="ANK_REP_REGION"/>
    <property type="match status" value="1"/>
</dbReference>
<accession>A0A3N4HSR0</accession>
<dbReference type="OrthoDB" id="539213at2759"/>
<evidence type="ECO:0000256" key="3">
    <source>
        <dbReference type="PROSITE-ProRule" id="PRU00023"/>
    </source>
</evidence>
<evidence type="ECO:0000313" key="5">
    <source>
        <dbReference type="Proteomes" id="UP000275078"/>
    </source>
</evidence>
<name>A0A3N4HSR0_ASCIM</name>
<evidence type="ECO:0000256" key="2">
    <source>
        <dbReference type="ARBA" id="ARBA00023043"/>
    </source>
</evidence>
<sequence length="312" mass="34925">MSEYEQEFTIYEAAALSDPTELQRFLSATPAPTQDDLDASFENACCENQVANAKLLLEHGAKFTPSILDNSWVQSDPVPIFELLLQHGWDVNNGSIYVPKTPLAMARVAQNKTPDGIIWLLNHGGDPNLRDTRRGWDEMPEMEDVYENGVVIGKRPRSRERIERSREMAKISPLECAVKVGNMDIVKLLVDHGAEIDLGALYQPVTVKGTYWALDTLKYFFEKGADVNASDREGRYKSLLIANVDRRLRCKPDMEVLVGIAKLLIEKGIDVNVLEKFGRTALRCAMDNFGDDSELYEVIKAAGGIVLPESYD</sequence>